<dbReference type="Proteomes" id="UP000219252">
    <property type="component" value="Unassembled WGS sequence"/>
</dbReference>
<evidence type="ECO:0000256" key="1">
    <source>
        <dbReference type="SAM" id="Phobius"/>
    </source>
</evidence>
<evidence type="ECO:0000313" key="2">
    <source>
        <dbReference type="EMBL" id="SOC44108.1"/>
    </source>
</evidence>
<protein>
    <submittedName>
        <fullName evidence="2">Uncharacterized protein</fullName>
    </submittedName>
</protein>
<dbReference type="AlphaFoldDB" id="A0A285URT4"/>
<reference evidence="3" key="1">
    <citation type="submission" date="2017-08" db="EMBL/GenBank/DDBJ databases">
        <authorList>
            <person name="Varghese N."/>
            <person name="Submissions S."/>
        </authorList>
    </citation>
    <scope>NUCLEOTIDE SEQUENCE [LARGE SCALE GENOMIC DNA]</scope>
    <source>
        <strain evidence="3">JC23</strain>
    </source>
</reference>
<keyword evidence="1" id="KW-0472">Membrane</keyword>
<organism evidence="2 3">
    <name type="scientific">Ureibacillus acetophenoni</name>
    <dbReference type="NCBI Taxonomy" id="614649"/>
    <lineage>
        <taxon>Bacteria</taxon>
        <taxon>Bacillati</taxon>
        <taxon>Bacillota</taxon>
        <taxon>Bacilli</taxon>
        <taxon>Bacillales</taxon>
        <taxon>Caryophanaceae</taxon>
        <taxon>Ureibacillus</taxon>
    </lineage>
</organism>
<gene>
    <name evidence="2" type="ORF">SAMN05877842_11915</name>
</gene>
<name>A0A285URT4_9BACL</name>
<dbReference type="EMBL" id="OBQC01000019">
    <property type="protein sequence ID" value="SOC44108.1"/>
    <property type="molecule type" value="Genomic_DNA"/>
</dbReference>
<accession>A0A285URT4</accession>
<keyword evidence="1" id="KW-1133">Transmembrane helix</keyword>
<proteinExistence type="predicted"/>
<sequence length="364" mass="41852">MSDNLKQEIENIAIPKNLDESVLKGVQRAKLENTQNRRTSSKRHFKPFLISLLAVAVIGILLFPSIQSLDTGNEQSQGSVINENIIDGDSEVTDEMHQVISDYVINQKYNSQQTDVQFEVHKVYGTLQEGDTTTVYMWSYYNSFNKETGKEEVTGVSLPVKITLEKIDDSYEVTHYEEAQDGSLYVASIKSMFPEQYVEDALQQPENIKELLVEMQGKVDAWFDEVNKESNEETGASIFDLTSEEAKAYDEFQQDLSLEHLYGLDPINIAKLYIFAGYEGKYDMQYALYTDREEYIMWSKEEHLNIPESERGSFEIFKNIDNGTFIETSDHTGYIKYFINGDPMGFQMIKNEDGIWQVSFMPLQ</sequence>
<dbReference type="RefSeq" id="WP_235864656.1">
    <property type="nucleotide sequence ID" value="NZ_OBQC01000019.1"/>
</dbReference>
<feature type="transmembrane region" description="Helical" evidence="1">
    <location>
        <begin position="47"/>
        <end position="66"/>
    </location>
</feature>
<evidence type="ECO:0000313" key="3">
    <source>
        <dbReference type="Proteomes" id="UP000219252"/>
    </source>
</evidence>
<keyword evidence="3" id="KW-1185">Reference proteome</keyword>
<keyword evidence="1" id="KW-0812">Transmembrane</keyword>